<dbReference type="Pfam" id="PF01575">
    <property type="entry name" value="MaoC_dehydratas"/>
    <property type="match status" value="1"/>
</dbReference>
<evidence type="ECO:0000313" key="2">
    <source>
        <dbReference type="EMBL" id="MBP0464099.1"/>
    </source>
</evidence>
<dbReference type="PANTHER" id="PTHR43437">
    <property type="entry name" value="HYDROXYACYL-THIOESTER DEHYDRATASE TYPE 2, MITOCHONDRIAL-RELATED"/>
    <property type="match status" value="1"/>
</dbReference>
<organism evidence="2 3">
    <name type="scientific">Roseomonas nitratireducens</name>
    <dbReference type="NCBI Taxonomy" id="2820810"/>
    <lineage>
        <taxon>Bacteria</taxon>
        <taxon>Pseudomonadati</taxon>
        <taxon>Pseudomonadota</taxon>
        <taxon>Alphaproteobacteria</taxon>
        <taxon>Acetobacterales</taxon>
        <taxon>Roseomonadaceae</taxon>
        <taxon>Roseomonas</taxon>
    </lineage>
</organism>
<keyword evidence="3" id="KW-1185">Reference proteome</keyword>
<accession>A0ABS4AS72</accession>
<dbReference type="Proteomes" id="UP000680815">
    <property type="component" value="Unassembled WGS sequence"/>
</dbReference>
<proteinExistence type="predicted"/>
<sequence length="144" mass="15335">MRFGLEVGDAVSFARTVTDMDIALCAAITGDFDPLHMDEAYARGTAFGARIAHGALILGLCSTCASMVAQRSIAAGTDGTPASLGYDRVRFLRPAFIGDTLTARYVVEALDAAARRSDSRIEVLNQRGETVLAGRHVMKWVAAL</sequence>
<reference evidence="2 3" key="1">
    <citation type="submission" date="2021-03" db="EMBL/GenBank/DDBJ databases">
        <authorList>
            <person name="So Y."/>
        </authorList>
    </citation>
    <scope>NUCLEOTIDE SEQUENCE [LARGE SCALE GENOMIC DNA]</scope>
    <source>
        <strain evidence="2 3">PWR1</strain>
    </source>
</reference>
<evidence type="ECO:0000313" key="3">
    <source>
        <dbReference type="Proteomes" id="UP000680815"/>
    </source>
</evidence>
<dbReference type="SUPFAM" id="SSF54637">
    <property type="entry name" value="Thioesterase/thiol ester dehydrase-isomerase"/>
    <property type="match status" value="1"/>
</dbReference>
<dbReference type="PANTHER" id="PTHR43437:SF3">
    <property type="entry name" value="HYDROXYACYL-THIOESTER DEHYDRATASE TYPE 2, MITOCHONDRIAL"/>
    <property type="match status" value="1"/>
</dbReference>
<gene>
    <name evidence="2" type="ORF">J5Y09_09270</name>
</gene>
<feature type="domain" description="MaoC-like" evidence="1">
    <location>
        <begin position="11"/>
        <end position="112"/>
    </location>
</feature>
<dbReference type="InterPro" id="IPR050965">
    <property type="entry name" value="UPF0336/Enoyl-CoA_hydratase"/>
</dbReference>
<dbReference type="InterPro" id="IPR002539">
    <property type="entry name" value="MaoC-like_dom"/>
</dbReference>
<dbReference type="RefSeq" id="WP_209351472.1">
    <property type="nucleotide sequence ID" value="NZ_JAGIYZ010000007.1"/>
</dbReference>
<evidence type="ECO:0000259" key="1">
    <source>
        <dbReference type="Pfam" id="PF01575"/>
    </source>
</evidence>
<dbReference type="Gene3D" id="3.10.129.10">
    <property type="entry name" value="Hotdog Thioesterase"/>
    <property type="match status" value="1"/>
</dbReference>
<name>A0ABS4AS72_9PROT</name>
<dbReference type="EMBL" id="JAGIYZ010000007">
    <property type="protein sequence ID" value="MBP0464099.1"/>
    <property type="molecule type" value="Genomic_DNA"/>
</dbReference>
<dbReference type="InterPro" id="IPR029069">
    <property type="entry name" value="HotDog_dom_sf"/>
</dbReference>
<comment type="caution">
    <text evidence="2">The sequence shown here is derived from an EMBL/GenBank/DDBJ whole genome shotgun (WGS) entry which is preliminary data.</text>
</comment>
<protein>
    <submittedName>
        <fullName evidence="2">Dehydratase</fullName>
    </submittedName>
</protein>